<keyword evidence="8" id="KW-0472">Membrane</keyword>
<evidence type="ECO:0000256" key="6">
    <source>
        <dbReference type="ARBA" id="ARBA00023326"/>
    </source>
</evidence>
<evidence type="ECO:0000256" key="1">
    <source>
        <dbReference type="ARBA" id="ARBA00005641"/>
    </source>
</evidence>
<dbReference type="Pfam" id="PF00150">
    <property type="entry name" value="Cellulase"/>
    <property type="match status" value="1"/>
</dbReference>
<organism evidence="10 11">
    <name type="scientific">Candidatus Enterococcus willemsii</name>
    <dbReference type="NCBI Taxonomy" id="1857215"/>
    <lineage>
        <taxon>Bacteria</taxon>
        <taxon>Bacillati</taxon>
        <taxon>Bacillota</taxon>
        <taxon>Bacilli</taxon>
        <taxon>Lactobacillales</taxon>
        <taxon>Enterococcaceae</taxon>
        <taxon>Enterococcus</taxon>
    </lineage>
</organism>
<dbReference type="Proteomes" id="UP000782705">
    <property type="component" value="Unassembled WGS sequence"/>
</dbReference>
<protein>
    <submittedName>
        <fullName evidence="10">Endoglucanase</fullName>
    </submittedName>
</protein>
<dbReference type="InterPro" id="IPR017853">
    <property type="entry name" value="GH"/>
</dbReference>
<comment type="similarity">
    <text evidence="1 7">Belongs to the glycosyl hydrolase 5 (cellulase A) family.</text>
</comment>
<dbReference type="Gene3D" id="3.20.20.80">
    <property type="entry name" value="Glycosidases"/>
    <property type="match status" value="1"/>
</dbReference>
<dbReference type="PANTHER" id="PTHR31297">
    <property type="entry name" value="GLUCAN ENDO-1,6-BETA-GLUCOSIDASE B"/>
    <property type="match status" value="1"/>
</dbReference>
<evidence type="ECO:0000313" key="10">
    <source>
        <dbReference type="EMBL" id="KAF1305082.1"/>
    </source>
</evidence>
<dbReference type="SUPFAM" id="SSF51445">
    <property type="entry name" value="(Trans)glycosidases"/>
    <property type="match status" value="1"/>
</dbReference>
<feature type="domain" description="Glycoside hydrolase family 5" evidence="9">
    <location>
        <begin position="63"/>
        <end position="335"/>
    </location>
</feature>
<comment type="caution">
    <text evidence="10">The sequence shown here is derived from an EMBL/GenBank/DDBJ whole genome shotgun (WGS) entry which is preliminary data.</text>
</comment>
<dbReference type="PROSITE" id="PS00659">
    <property type="entry name" value="GLYCOSYL_HYDROL_F5"/>
    <property type="match status" value="1"/>
</dbReference>
<keyword evidence="6" id="KW-0624">Polysaccharide degradation</keyword>
<evidence type="ECO:0000313" key="11">
    <source>
        <dbReference type="Proteomes" id="UP000782705"/>
    </source>
</evidence>
<proteinExistence type="inferred from homology"/>
<dbReference type="InterPro" id="IPR001547">
    <property type="entry name" value="Glyco_hydro_5"/>
</dbReference>
<evidence type="ECO:0000256" key="3">
    <source>
        <dbReference type="ARBA" id="ARBA00023001"/>
    </source>
</evidence>
<keyword evidence="8" id="KW-1133">Transmembrane helix</keyword>
<keyword evidence="5 7" id="KW-0326">Glycosidase</keyword>
<evidence type="ECO:0000256" key="7">
    <source>
        <dbReference type="RuleBase" id="RU361153"/>
    </source>
</evidence>
<dbReference type="EMBL" id="MAEL01000023">
    <property type="protein sequence ID" value="KAF1305082.1"/>
    <property type="molecule type" value="Genomic_DNA"/>
</dbReference>
<feature type="transmembrane region" description="Helical" evidence="8">
    <location>
        <begin position="7"/>
        <end position="25"/>
    </location>
</feature>
<name>A0ABQ6Z126_9ENTE</name>
<accession>A0ABQ6Z126</accession>
<evidence type="ECO:0000256" key="5">
    <source>
        <dbReference type="ARBA" id="ARBA00023295"/>
    </source>
</evidence>
<gene>
    <name evidence="10" type="ORF">BAU17_04715</name>
</gene>
<evidence type="ECO:0000256" key="8">
    <source>
        <dbReference type="SAM" id="Phobius"/>
    </source>
</evidence>
<sequence length="360" mass="42510">MKNSYKYGLLLLLCIIIGMGGFWWLRKSNEDLHFAKQLKVGWNLGNTFEAHDLHMATQEPAVYEMYWNNPLTTPTLLQNIKAAGFQTIRIPVTWEEHVNEEFQINEEWLERIVEVVDESLDAGLFVILNAHHDKWYTPDRNNFEEAKEKMTRLWTQLSKRFEEYDERLLFESMNEPRLIDTHDEWTTGPYEAQKMVNQLNDVFVQTVRQTGKMNRMRYLLLPTYAARYETAALEAFKLPNDSHLMVSIHLYAPAAFAQSDNSESHFDLEKDTQQIDDFFADVKQLFIKKKIPVVITEFAASDKENLDDRVRWTNYIVEKATKLGIPYIWWDSGGKNQTYGLYDRYQEKWLFPEILDVLIP</sequence>
<evidence type="ECO:0000256" key="4">
    <source>
        <dbReference type="ARBA" id="ARBA00023277"/>
    </source>
</evidence>
<evidence type="ECO:0000256" key="2">
    <source>
        <dbReference type="ARBA" id="ARBA00022801"/>
    </source>
</evidence>
<keyword evidence="4" id="KW-0119">Carbohydrate metabolism</keyword>
<keyword evidence="3" id="KW-0136">Cellulose degradation</keyword>
<keyword evidence="8" id="KW-0812">Transmembrane</keyword>
<keyword evidence="11" id="KW-1185">Reference proteome</keyword>
<evidence type="ECO:0000259" key="9">
    <source>
        <dbReference type="Pfam" id="PF00150"/>
    </source>
</evidence>
<keyword evidence="2 7" id="KW-0378">Hydrolase</keyword>
<reference evidence="10 11" key="1">
    <citation type="submission" date="2016-06" db="EMBL/GenBank/DDBJ databases">
        <title>Four novel species of enterococci isolated from chicken manure.</title>
        <authorList>
            <person name="Van Tyne D."/>
        </authorList>
    </citation>
    <scope>NUCLEOTIDE SEQUENCE [LARGE SCALE GENOMIC DNA]</scope>
    <source>
        <strain evidence="10 11">CU12B</strain>
    </source>
</reference>
<dbReference type="InterPro" id="IPR018087">
    <property type="entry name" value="Glyco_hydro_5_CS"/>
</dbReference>
<dbReference type="InterPro" id="IPR050386">
    <property type="entry name" value="Glycosyl_hydrolase_5"/>
</dbReference>
<dbReference type="PANTHER" id="PTHR31297:SF41">
    <property type="entry name" value="ENDOGLUCANASE, PUTATIVE (AFU_ORTHOLOGUE AFUA_5G01830)-RELATED"/>
    <property type="match status" value="1"/>
</dbReference>